<dbReference type="InterPro" id="IPR046670">
    <property type="entry name" value="DUF6540"/>
</dbReference>
<dbReference type="Pfam" id="PF20174">
    <property type="entry name" value="DUF6540"/>
    <property type="match status" value="1"/>
</dbReference>
<name>A0A5C3R4N1_9AGAR</name>
<evidence type="ECO:0000313" key="2">
    <source>
        <dbReference type="Proteomes" id="UP000305067"/>
    </source>
</evidence>
<organism evidence="1 2">
    <name type="scientific">Pterulicium gracile</name>
    <dbReference type="NCBI Taxonomy" id="1884261"/>
    <lineage>
        <taxon>Eukaryota</taxon>
        <taxon>Fungi</taxon>
        <taxon>Dikarya</taxon>
        <taxon>Basidiomycota</taxon>
        <taxon>Agaricomycotina</taxon>
        <taxon>Agaricomycetes</taxon>
        <taxon>Agaricomycetidae</taxon>
        <taxon>Agaricales</taxon>
        <taxon>Pleurotineae</taxon>
        <taxon>Pterulaceae</taxon>
        <taxon>Pterulicium</taxon>
    </lineage>
</organism>
<reference evidence="1 2" key="1">
    <citation type="journal article" date="2019" name="Nat. Ecol. Evol.">
        <title>Megaphylogeny resolves global patterns of mushroom evolution.</title>
        <authorList>
            <person name="Varga T."/>
            <person name="Krizsan K."/>
            <person name="Foldi C."/>
            <person name="Dima B."/>
            <person name="Sanchez-Garcia M."/>
            <person name="Sanchez-Ramirez S."/>
            <person name="Szollosi G.J."/>
            <person name="Szarkandi J.G."/>
            <person name="Papp V."/>
            <person name="Albert L."/>
            <person name="Andreopoulos W."/>
            <person name="Angelini C."/>
            <person name="Antonin V."/>
            <person name="Barry K.W."/>
            <person name="Bougher N.L."/>
            <person name="Buchanan P."/>
            <person name="Buyck B."/>
            <person name="Bense V."/>
            <person name="Catcheside P."/>
            <person name="Chovatia M."/>
            <person name="Cooper J."/>
            <person name="Damon W."/>
            <person name="Desjardin D."/>
            <person name="Finy P."/>
            <person name="Geml J."/>
            <person name="Haridas S."/>
            <person name="Hughes K."/>
            <person name="Justo A."/>
            <person name="Karasinski D."/>
            <person name="Kautmanova I."/>
            <person name="Kiss B."/>
            <person name="Kocsube S."/>
            <person name="Kotiranta H."/>
            <person name="LaButti K.M."/>
            <person name="Lechner B.E."/>
            <person name="Liimatainen K."/>
            <person name="Lipzen A."/>
            <person name="Lukacs Z."/>
            <person name="Mihaltcheva S."/>
            <person name="Morgado L.N."/>
            <person name="Niskanen T."/>
            <person name="Noordeloos M.E."/>
            <person name="Ohm R.A."/>
            <person name="Ortiz-Santana B."/>
            <person name="Ovrebo C."/>
            <person name="Racz N."/>
            <person name="Riley R."/>
            <person name="Savchenko A."/>
            <person name="Shiryaev A."/>
            <person name="Soop K."/>
            <person name="Spirin V."/>
            <person name="Szebenyi C."/>
            <person name="Tomsovsky M."/>
            <person name="Tulloss R.E."/>
            <person name="Uehling J."/>
            <person name="Grigoriev I.V."/>
            <person name="Vagvolgyi C."/>
            <person name="Papp T."/>
            <person name="Martin F.M."/>
            <person name="Miettinen O."/>
            <person name="Hibbett D.S."/>
            <person name="Nagy L.G."/>
        </authorList>
    </citation>
    <scope>NUCLEOTIDE SEQUENCE [LARGE SCALE GENOMIC DNA]</scope>
    <source>
        <strain evidence="1 2">CBS 309.79</strain>
    </source>
</reference>
<evidence type="ECO:0000313" key="1">
    <source>
        <dbReference type="EMBL" id="TFL07789.1"/>
    </source>
</evidence>
<sequence length="152" mass="16609">MSVRTLFLVVFRPQSAAPPHWGLFIPDQPLIIQQFNHATPGKLIHIDGIPGVGFRPCASRGYVPARGRTAMHPFFIGQLAGQHVINGVPGSKGITAIDIIEDLAFKLPAMGSDPVMCQNWAQSVVQMLISKSILRPSPQIQMVFESARRGPF</sequence>
<gene>
    <name evidence="1" type="ORF">BDV98DRAFT_600045</name>
</gene>
<dbReference type="AlphaFoldDB" id="A0A5C3R4N1"/>
<dbReference type="Proteomes" id="UP000305067">
    <property type="component" value="Unassembled WGS sequence"/>
</dbReference>
<protein>
    <submittedName>
        <fullName evidence="1">Uncharacterized protein</fullName>
    </submittedName>
</protein>
<proteinExistence type="predicted"/>
<dbReference type="EMBL" id="ML178814">
    <property type="protein sequence ID" value="TFL07789.1"/>
    <property type="molecule type" value="Genomic_DNA"/>
</dbReference>
<accession>A0A5C3R4N1</accession>
<keyword evidence="2" id="KW-1185">Reference proteome</keyword>